<dbReference type="InterPro" id="IPR036259">
    <property type="entry name" value="MFS_trans_sf"/>
</dbReference>
<evidence type="ECO:0000256" key="7">
    <source>
        <dbReference type="ARBA" id="ARBA00023251"/>
    </source>
</evidence>
<evidence type="ECO:0000256" key="6">
    <source>
        <dbReference type="ARBA" id="ARBA00023136"/>
    </source>
</evidence>
<comment type="subcellular location">
    <subcellularLocation>
        <location evidence="1">Cell membrane</location>
        <topology evidence="1">Multi-pass membrane protein</topology>
    </subcellularLocation>
</comment>
<feature type="transmembrane region" description="Helical" evidence="9">
    <location>
        <begin position="281"/>
        <end position="304"/>
    </location>
</feature>
<proteinExistence type="predicted"/>
<comment type="caution">
    <text evidence="11">The sequence shown here is derived from an EMBL/GenBank/DDBJ whole genome shotgun (WGS) entry which is preliminary data.</text>
</comment>
<feature type="transmembrane region" description="Helical" evidence="9">
    <location>
        <begin position="409"/>
        <end position="434"/>
    </location>
</feature>
<dbReference type="PRINTS" id="PR01036">
    <property type="entry name" value="TCRTETB"/>
</dbReference>
<dbReference type="InterPro" id="IPR020846">
    <property type="entry name" value="MFS_dom"/>
</dbReference>
<feature type="transmembrane region" description="Helical" evidence="9">
    <location>
        <begin position="243"/>
        <end position="260"/>
    </location>
</feature>
<feature type="transmembrane region" description="Helical" evidence="9">
    <location>
        <begin position="177"/>
        <end position="199"/>
    </location>
</feature>
<keyword evidence="2" id="KW-0813">Transport</keyword>
<evidence type="ECO:0000313" key="11">
    <source>
        <dbReference type="EMBL" id="MEV4923040.1"/>
    </source>
</evidence>
<keyword evidence="7" id="KW-0046">Antibiotic resistance</keyword>
<dbReference type="Proteomes" id="UP001552479">
    <property type="component" value="Unassembled WGS sequence"/>
</dbReference>
<accession>A0ABV3IS26</accession>
<name>A0ABV3IS26_9ACTN</name>
<organism evidence="11 12">
    <name type="scientific">Streptomyces roseoverticillatus</name>
    <dbReference type="NCBI Taxonomy" id="66429"/>
    <lineage>
        <taxon>Bacteria</taxon>
        <taxon>Bacillati</taxon>
        <taxon>Actinomycetota</taxon>
        <taxon>Actinomycetes</taxon>
        <taxon>Kitasatosporales</taxon>
        <taxon>Streptomycetaceae</taxon>
        <taxon>Streptomyces</taxon>
    </lineage>
</organism>
<evidence type="ECO:0000256" key="1">
    <source>
        <dbReference type="ARBA" id="ARBA00004651"/>
    </source>
</evidence>
<feature type="domain" description="Major facilitator superfamily (MFS) profile" evidence="10">
    <location>
        <begin position="25"/>
        <end position="469"/>
    </location>
</feature>
<evidence type="ECO:0000256" key="2">
    <source>
        <dbReference type="ARBA" id="ARBA00022448"/>
    </source>
</evidence>
<dbReference type="CDD" id="cd17321">
    <property type="entry name" value="MFS_MMR_MDR_like"/>
    <property type="match status" value="1"/>
</dbReference>
<feature type="transmembrane region" description="Helical" evidence="9">
    <location>
        <begin position="310"/>
        <end position="333"/>
    </location>
</feature>
<dbReference type="Gene3D" id="1.20.1250.20">
    <property type="entry name" value="MFS general substrate transporter like domains"/>
    <property type="match status" value="1"/>
</dbReference>
<dbReference type="PANTHER" id="PTHR42718:SF46">
    <property type="entry name" value="BLR6921 PROTEIN"/>
    <property type="match status" value="1"/>
</dbReference>
<evidence type="ECO:0000256" key="3">
    <source>
        <dbReference type="ARBA" id="ARBA00022475"/>
    </source>
</evidence>
<feature type="transmembrane region" description="Helical" evidence="9">
    <location>
        <begin position="149"/>
        <end position="171"/>
    </location>
</feature>
<keyword evidence="6 9" id="KW-0472">Membrane</keyword>
<keyword evidence="4 9" id="KW-0812">Transmembrane</keyword>
<feature type="transmembrane region" description="Helical" evidence="9">
    <location>
        <begin position="446"/>
        <end position="465"/>
    </location>
</feature>
<keyword evidence="5 9" id="KW-1133">Transmembrane helix</keyword>
<evidence type="ECO:0000256" key="5">
    <source>
        <dbReference type="ARBA" id="ARBA00022989"/>
    </source>
</evidence>
<gene>
    <name evidence="11" type="ORF">AB0L03_09340</name>
</gene>
<feature type="transmembrane region" description="Helical" evidence="9">
    <location>
        <begin position="377"/>
        <end position="397"/>
    </location>
</feature>
<dbReference type="PROSITE" id="PS50850">
    <property type="entry name" value="MFS"/>
    <property type="match status" value="1"/>
</dbReference>
<dbReference type="Gene3D" id="1.20.1720.10">
    <property type="entry name" value="Multidrug resistance protein D"/>
    <property type="match status" value="1"/>
</dbReference>
<dbReference type="RefSeq" id="WP_366087449.1">
    <property type="nucleotide sequence ID" value="NZ_JBFASG010000006.1"/>
</dbReference>
<sequence>MHDPQDPVRDTDEPEESADPRRWKALAVICMAQFMLMLDTTVINVALPALSTDLGMGRVAFTWAVSIYVLFLGGLLLLGGRLADIFGARSMVLTGLVIFIAASLANGVAHNGSILIAGRACQGVGAALLSPAALRALTGMFHGTERNKALGVWSSLGGIGFAVGLLAGGLLTSGPGWRWVFFINIPIGVGLLVAIRALVPERRTESTDRRVDVLGAATATAATGSLIYGMINAGNHGWADPGTLAPIAAAVVLYGAFAFVERVVRNPLMRAGMLARGPVATGAFLMLTAAGVAGGDLFITSQYLQHLRDYSALSTGLFFLPVALGTVVGAVMGGRLVGVIGTRHVAFAGLALVAVGNGLLIGLSAHGSVYAQALPGAVLFAVGAGSMFVAATTAALAGVAQHEAGLVSAIVYTFNPIGSAILVGAGSTVAAAGLTSTPSVDGFTDAYTLFTAVAGVAAVAALVFVPSRKPQTAGASNAPAGLRPSKPSR</sequence>
<feature type="transmembrane region" description="Helical" evidence="9">
    <location>
        <begin position="114"/>
        <end position="137"/>
    </location>
</feature>
<feature type="region of interest" description="Disordered" evidence="8">
    <location>
        <begin position="470"/>
        <end position="489"/>
    </location>
</feature>
<keyword evidence="3" id="KW-1003">Cell membrane</keyword>
<evidence type="ECO:0000256" key="4">
    <source>
        <dbReference type="ARBA" id="ARBA00022692"/>
    </source>
</evidence>
<dbReference type="SUPFAM" id="SSF103473">
    <property type="entry name" value="MFS general substrate transporter"/>
    <property type="match status" value="1"/>
</dbReference>
<evidence type="ECO:0000256" key="8">
    <source>
        <dbReference type="SAM" id="MobiDB-lite"/>
    </source>
</evidence>
<reference evidence="11 12" key="1">
    <citation type="submission" date="2024-06" db="EMBL/GenBank/DDBJ databases">
        <title>The Natural Products Discovery Center: Release of the First 8490 Sequenced Strains for Exploring Actinobacteria Biosynthetic Diversity.</title>
        <authorList>
            <person name="Kalkreuter E."/>
            <person name="Kautsar S.A."/>
            <person name="Yang D."/>
            <person name="Bader C.D."/>
            <person name="Teijaro C.N."/>
            <person name="Fluegel L."/>
            <person name="Davis C.M."/>
            <person name="Simpson J.R."/>
            <person name="Lauterbach L."/>
            <person name="Steele A.D."/>
            <person name="Gui C."/>
            <person name="Meng S."/>
            <person name="Li G."/>
            <person name="Viehrig K."/>
            <person name="Ye F."/>
            <person name="Su P."/>
            <person name="Kiefer A.F."/>
            <person name="Nichols A."/>
            <person name="Cepeda A.J."/>
            <person name="Yan W."/>
            <person name="Fan B."/>
            <person name="Jiang Y."/>
            <person name="Adhikari A."/>
            <person name="Zheng C.-J."/>
            <person name="Schuster L."/>
            <person name="Cowan T.M."/>
            <person name="Smanski M.J."/>
            <person name="Chevrette M.G."/>
            <person name="De Carvalho L.P.S."/>
            <person name="Shen B."/>
        </authorList>
    </citation>
    <scope>NUCLEOTIDE SEQUENCE [LARGE SCALE GENOMIC DNA]</scope>
    <source>
        <strain evidence="11 12">NPDC053791</strain>
    </source>
</reference>
<feature type="transmembrane region" description="Helical" evidence="9">
    <location>
        <begin position="25"/>
        <end position="47"/>
    </location>
</feature>
<feature type="transmembrane region" description="Helical" evidence="9">
    <location>
        <begin position="59"/>
        <end position="78"/>
    </location>
</feature>
<evidence type="ECO:0000259" key="10">
    <source>
        <dbReference type="PROSITE" id="PS50850"/>
    </source>
</evidence>
<dbReference type="Pfam" id="PF07690">
    <property type="entry name" value="MFS_1"/>
    <property type="match status" value="1"/>
</dbReference>
<feature type="transmembrane region" description="Helical" evidence="9">
    <location>
        <begin position="211"/>
        <end position="231"/>
    </location>
</feature>
<keyword evidence="12" id="KW-1185">Reference proteome</keyword>
<feature type="transmembrane region" description="Helical" evidence="9">
    <location>
        <begin position="90"/>
        <end position="108"/>
    </location>
</feature>
<dbReference type="PANTHER" id="PTHR42718">
    <property type="entry name" value="MAJOR FACILITATOR SUPERFAMILY MULTIDRUG TRANSPORTER MFSC"/>
    <property type="match status" value="1"/>
</dbReference>
<evidence type="ECO:0000256" key="9">
    <source>
        <dbReference type="SAM" id="Phobius"/>
    </source>
</evidence>
<dbReference type="EMBL" id="JBFASG010000006">
    <property type="protein sequence ID" value="MEV4923040.1"/>
    <property type="molecule type" value="Genomic_DNA"/>
</dbReference>
<feature type="transmembrane region" description="Helical" evidence="9">
    <location>
        <begin position="345"/>
        <end position="365"/>
    </location>
</feature>
<protein>
    <submittedName>
        <fullName evidence="11">MFS transporter</fullName>
    </submittedName>
</protein>
<evidence type="ECO:0000313" key="12">
    <source>
        <dbReference type="Proteomes" id="UP001552479"/>
    </source>
</evidence>
<dbReference type="InterPro" id="IPR011701">
    <property type="entry name" value="MFS"/>
</dbReference>